<dbReference type="InterPro" id="IPR005338">
    <property type="entry name" value="Anhydro_N_Ac-Mur_kinase"/>
</dbReference>
<keyword evidence="2" id="KW-0547">Nucleotide-binding</keyword>
<comment type="pathway">
    <text evidence="2">Cell wall biogenesis; peptidoglycan recycling.</text>
</comment>
<accession>A0ABS3F9C9</accession>
<organism evidence="3 4">
    <name type="scientific">Sneathiella sedimenti</name>
    <dbReference type="NCBI Taxonomy" id="2816034"/>
    <lineage>
        <taxon>Bacteria</taxon>
        <taxon>Pseudomonadati</taxon>
        <taxon>Pseudomonadota</taxon>
        <taxon>Alphaproteobacteria</taxon>
        <taxon>Sneathiellales</taxon>
        <taxon>Sneathiellaceae</taxon>
        <taxon>Sneathiella</taxon>
    </lineage>
</organism>
<dbReference type="NCBIfam" id="NF007141">
    <property type="entry name" value="PRK09585.1-5"/>
    <property type="match status" value="1"/>
</dbReference>
<dbReference type="InterPro" id="IPR043129">
    <property type="entry name" value="ATPase_NBD"/>
</dbReference>
<dbReference type="Pfam" id="PF03702">
    <property type="entry name" value="AnmK"/>
    <property type="match status" value="1"/>
</dbReference>
<evidence type="ECO:0000313" key="3">
    <source>
        <dbReference type="EMBL" id="MBO0334542.1"/>
    </source>
</evidence>
<evidence type="ECO:0000256" key="2">
    <source>
        <dbReference type="HAMAP-Rule" id="MF_01270"/>
    </source>
</evidence>
<gene>
    <name evidence="2" type="primary">anmK</name>
    <name evidence="3" type="ORF">J0X12_13015</name>
</gene>
<dbReference type="EC" id="2.7.1.170" evidence="2"/>
<dbReference type="RefSeq" id="WP_207046462.1">
    <property type="nucleotide sequence ID" value="NZ_JAFLNC010000004.1"/>
</dbReference>
<evidence type="ECO:0000256" key="1">
    <source>
        <dbReference type="ARBA" id="ARBA00023277"/>
    </source>
</evidence>
<keyword evidence="2 3" id="KW-0808">Transferase</keyword>
<sequence>MTSIKQKQDQIKPLRALGLMSGTSLDGVDAAIIETDGETVSSHGPVHSVPYEPEFRARLRDVLGKRGAPGTLIADFTRLQADFVLALLKANNMTPPDIDLVGFHGQTIFHDPKNRVTVQIGDGAMMAELTGIDTVAEFRHDDVAAGGEGAPFAPLYHRALARDLDGPLAVLNLGGVGNVTYINGDEVLAFDTGPANALMDDWILTHTGQPFDDGGRIAASGQVNEPVLARLLDNPYFDLKPPKSLDRDEFPVAELLSGLGLEEGAATLLHFTSESIRRALRHLPGKPNRWLLTGGGRKNPALVLAIETVVGVPVEPVEAVGWRGDDLEAEAFAFLAVRSVRGLPLSLPTTTGVPTPMSGGRFYPAQSKKARIGVS</sequence>
<evidence type="ECO:0000313" key="4">
    <source>
        <dbReference type="Proteomes" id="UP000664761"/>
    </source>
</evidence>
<dbReference type="GO" id="GO:0016301">
    <property type="term" value="F:kinase activity"/>
    <property type="evidence" value="ECO:0007669"/>
    <property type="project" value="UniProtKB-KW"/>
</dbReference>
<comment type="catalytic activity">
    <reaction evidence="2">
        <text>1,6-anhydro-N-acetyl-beta-muramate + ATP + H2O = N-acetyl-D-muramate 6-phosphate + ADP + H(+)</text>
        <dbReference type="Rhea" id="RHEA:24952"/>
        <dbReference type="ChEBI" id="CHEBI:15377"/>
        <dbReference type="ChEBI" id="CHEBI:15378"/>
        <dbReference type="ChEBI" id="CHEBI:30616"/>
        <dbReference type="ChEBI" id="CHEBI:58690"/>
        <dbReference type="ChEBI" id="CHEBI:58722"/>
        <dbReference type="ChEBI" id="CHEBI:456216"/>
        <dbReference type="EC" id="2.7.1.170"/>
    </reaction>
</comment>
<keyword evidence="2" id="KW-0067">ATP-binding</keyword>
<reference evidence="3 4" key="1">
    <citation type="submission" date="2021-03" db="EMBL/GenBank/DDBJ databases">
        <title>Sneathiella sp. CAU 1612 isolated from Kang Won-do.</title>
        <authorList>
            <person name="Kim W."/>
        </authorList>
    </citation>
    <scope>NUCLEOTIDE SEQUENCE [LARGE SCALE GENOMIC DNA]</scope>
    <source>
        <strain evidence="3 4">CAU 1612</strain>
    </source>
</reference>
<keyword evidence="4" id="KW-1185">Reference proteome</keyword>
<dbReference type="EMBL" id="JAFLNC010000004">
    <property type="protein sequence ID" value="MBO0334542.1"/>
    <property type="molecule type" value="Genomic_DNA"/>
</dbReference>
<dbReference type="SUPFAM" id="SSF53067">
    <property type="entry name" value="Actin-like ATPase domain"/>
    <property type="match status" value="1"/>
</dbReference>
<comment type="caution">
    <text evidence="3">The sequence shown here is derived from an EMBL/GenBank/DDBJ whole genome shotgun (WGS) entry which is preliminary data.</text>
</comment>
<comment type="function">
    <text evidence="2">Catalyzes the specific phosphorylation of 1,6-anhydro-N-acetylmuramic acid (anhMurNAc) with the simultaneous cleavage of the 1,6-anhydro ring, generating MurNAc-6-P. Is required for the utilization of anhMurNAc either imported from the medium or derived from its own cell wall murein, and thus plays a role in cell wall recycling.</text>
</comment>
<comment type="similarity">
    <text evidence="2">Belongs to the anhydro-N-acetylmuramic acid kinase family.</text>
</comment>
<dbReference type="Gene3D" id="3.30.420.40">
    <property type="match status" value="2"/>
</dbReference>
<name>A0ABS3F9C9_9PROT</name>
<feature type="binding site" evidence="2">
    <location>
        <begin position="22"/>
        <end position="29"/>
    </location>
    <ligand>
        <name>ATP</name>
        <dbReference type="ChEBI" id="CHEBI:30616"/>
    </ligand>
</feature>
<keyword evidence="2 3" id="KW-0418">Kinase</keyword>
<proteinExistence type="inferred from homology"/>
<dbReference type="Proteomes" id="UP000664761">
    <property type="component" value="Unassembled WGS sequence"/>
</dbReference>
<comment type="pathway">
    <text evidence="2">Amino-sugar metabolism; 1,6-anhydro-N-acetylmuramate degradation.</text>
</comment>
<protein>
    <recommendedName>
        <fullName evidence="2">Anhydro-N-acetylmuramic acid kinase</fullName>
        <ecNumber evidence="2">2.7.1.170</ecNumber>
    </recommendedName>
    <alternativeName>
        <fullName evidence="2">AnhMurNAc kinase</fullName>
    </alternativeName>
</protein>
<dbReference type="PANTHER" id="PTHR30605">
    <property type="entry name" value="ANHYDRO-N-ACETYLMURAMIC ACID KINASE"/>
    <property type="match status" value="1"/>
</dbReference>
<dbReference type="HAMAP" id="MF_01270">
    <property type="entry name" value="AnhMurNAc_kinase"/>
    <property type="match status" value="1"/>
</dbReference>
<dbReference type="PANTHER" id="PTHR30605:SF0">
    <property type="entry name" value="ANHYDRO-N-ACETYLMURAMIC ACID KINASE"/>
    <property type="match status" value="1"/>
</dbReference>
<keyword evidence="1 2" id="KW-0119">Carbohydrate metabolism</keyword>